<sequence>MKLLWCVVLFTVCAAVSAQNDFDGAFPDYWANDFDSSYDDFYNEEDAKEDKNVEKAVDTSDISKEAVAEPQNGQDEKNLDILEDYQIEDNRSNEKQEAADNAGENEDVLVDAKENEEDLAVIPLEDVQQNGAPKESAGDESANWGEEAAEDIAPLPVPSAEDNKDILEETKNILNEDSGNFEDSQDEAAADKKEADPIDEQVQSLIDETNKLLQEDDDAFEADDYADSNEQDEEEKSEEDLFKGNDEEDTPQKIYADLNADLDKLFETLDKLTDNNSDEDGGDDNDEQYDDNIQEYEEKYQKPYKEDVVLSLREKEAEGAKRNLLNEFSNEQKSAEADENLEEDADSDDYEVIDDSNLSEIFAMIANQTDNEQQSPNNENKSEQGEPVESAEQIAADSDEGSDQAESAETSTTENKQEIFDYIDNFGEPIDREPSADEDIDSVIRQVFSDDIKEPQAYGNDALVDDTQPKNEDAEEIDATEASTTQDDETVSQATENTDNLSSAELSDLMTKFAAEHSNDFDINSDDFVKNIAPIRITLSPDEPVVVTSPNWPGNYPSNNIVDWIFEGPGNGIEMNITEFTVNGGRGDYLLIKPGGLDDSGTEGLIFSYQLHTERKYRFVGVNRMFARFESKAGWAMLKGFRFTVKLIWPLPTIDDGPPPVPEPIILAPNETLVLNLAGVSMPQFHELHGDFKKLVADMADEYIRDNDINPGLNTTLEVTQITKTAVCNIHWPNYESCVEVTFGVPLQYDGEEVASRLTAEDLDTMWTTYIVQEKYSSRLRAMGVSEYAIPNDRTVMMVWLVIAAGVVLSMAMLAFALWRFSCFEDYTRMRAFSDTDSIRNEKRTLDLYPTPHQTLPPLYSENDYKWADDKYDDSTRVDLGGFANKSYVRDDLFDIDSDDDAITSRDRSAVRPRDIYEV</sequence>
<keyword evidence="1" id="KW-1015">Disulfide bond</keyword>
<feature type="compositionally biased region" description="Polar residues" evidence="2">
    <location>
        <begin position="366"/>
        <end position="379"/>
    </location>
</feature>
<feature type="compositionally biased region" description="Acidic residues" evidence="2">
    <location>
        <begin position="337"/>
        <end position="354"/>
    </location>
</feature>
<keyword evidence="7" id="KW-1185">Reference proteome</keyword>
<feature type="compositionally biased region" description="Acidic residues" evidence="2">
    <location>
        <begin position="179"/>
        <end position="188"/>
    </location>
</feature>
<dbReference type="AlphaFoldDB" id="A0A9P0FWZ1"/>
<feature type="region of interest" description="Disordered" evidence="2">
    <location>
        <begin position="451"/>
        <end position="503"/>
    </location>
</feature>
<organism evidence="6 7">
    <name type="scientific">Chrysodeixis includens</name>
    <name type="common">Soybean looper</name>
    <name type="synonym">Pseudoplusia includens</name>
    <dbReference type="NCBI Taxonomy" id="689277"/>
    <lineage>
        <taxon>Eukaryota</taxon>
        <taxon>Metazoa</taxon>
        <taxon>Ecdysozoa</taxon>
        <taxon>Arthropoda</taxon>
        <taxon>Hexapoda</taxon>
        <taxon>Insecta</taxon>
        <taxon>Pterygota</taxon>
        <taxon>Neoptera</taxon>
        <taxon>Endopterygota</taxon>
        <taxon>Lepidoptera</taxon>
        <taxon>Glossata</taxon>
        <taxon>Ditrysia</taxon>
        <taxon>Noctuoidea</taxon>
        <taxon>Noctuidae</taxon>
        <taxon>Plusiinae</taxon>
        <taxon>Chrysodeixis</taxon>
    </lineage>
</organism>
<accession>A0A9P0FWZ1</accession>
<gene>
    <name evidence="6" type="ORF">CINC_LOCUS8010</name>
</gene>
<keyword evidence="3" id="KW-1133">Transmembrane helix</keyword>
<feature type="compositionally biased region" description="Basic and acidic residues" evidence="2">
    <location>
        <begin position="48"/>
        <end position="67"/>
    </location>
</feature>
<keyword evidence="4" id="KW-0732">Signal</keyword>
<evidence type="ECO:0000259" key="5">
    <source>
        <dbReference type="SMART" id="SM00042"/>
    </source>
</evidence>
<dbReference type="InterPro" id="IPR035914">
    <property type="entry name" value="Sperma_CUB_dom_sf"/>
</dbReference>
<feature type="compositionally biased region" description="Acidic residues" evidence="2">
    <location>
        <begin position="215"/>
        <end position="238"/>
    </location>
</feature>
<dbReference type="Proteomes" id="UP001154114">
    <property type="component" value="Chromosome 25"/>
</dbReference>
<dbReference type="Gene3D" id="2.60.120.290">
    <property type="entry name" value="Spermadhesin, CUB domain"/>
    <property type="match status" value="1"/>
</dbReference>
<feature type="signal peptide" evidence="4">
    <location>
        <begin position="1"/>
        <end position="18"/>
    </location>
</feature>
<feature type="chain" id="PRO_5040500707" description="CUB domain-containing protein" evidence="4">
    <location>
        <begin position="19"/>
        <end position="919"/>
    </location>
</feature>
<dbReference type="OrthoDB" id="6128690at2759"/>
<feature type="transmembrane region" description="Helical" evidence="3">
    <location>
        <begin position="797"/>
        <end position="821"/>
    </location>
</feature>
<feature type="compositionally biased region" description="Basic and acidic residues" evidence="2">
    <location>
        <begin position="161"/>
        <end position="171"/>
    </location>
</feature>
<keyword evidence="3" id="KW-0812">Transmembrane</keyword>
<evidence type="ECO:0000256" key="4">
    <source>
        <dbReference type="SAM" id="SignalP"/>
    </source>
</evidence>
<feature type="region of interest" description="Disordered" evidence="2">
    <location>
        <begin position="271"/>
        <end position="439"/>
    </location>
</feature>
<evidence type="ECO:0000256" key="2">
    <source>
        <dbReference type="SAM" id="MobiDB-lite"/>
    </source>
</evidence>
<dbReference type="SUPFAM" id="SSF49854">
    <property type="entry name" value="Spermadhesin, CUB domain"/>
    <property type="match status" value="1"/>
</dbReference>
<proteinExistence type="predicted"/>
<feature type="domain" description="CUB" evidence="5">
    <location>
        <begin position="533"/>
        <end position="648"/>
    </location>
</feature>
<evidence type="ECO:0000313" key="6">
    <source>
        <dbReference type="EMBL" id="CAH0598159.1"/>
    </source>
</evidence>
<feature type="compositionally biased region" description="Acidic residues" evidence="2">
    <location>
        <begin position="276"/>
        <end position="295"/>
    </location>
</feature>
<feature type="compositionally biased region" description="Basic and acidic residues" evidence="2">
    <location>
        <begin position="296"/>
        <end position="321"/>
    </location>
</feature>
<feature type="compositionally biased region" description="Polar residues" evidence="2">
    <location>
        <begin position="404"/>
        <end position="414"/>
    </location>
</feature>
<dbReference type="EMBL" id="LR824028">
    <property type="protein sequence ID" value="CAH0598159.1"/>
    <property type="molecule type" value="Genomic_DNA"/>
</dbReference>
<dbReference type="SMART" id="SM00042">
    <property type="entry name" value="CUB"/>
    <property type="match status" value="1"/>
</dbReference>
<evidence type="ECO:0000256" key="1">
    <source>
        <dbReference type="ARBA" id="ARBA00023157"/>
    </source>
</evidence>
<evidence type="ECO:0000256" key="3">
    <source>
        <dbReference type="SAM" id="Phobius"/>
    </source>
</evidence>
<name>A0A9P0FWZ1_CHRIL</name>
<feature type="region of interest" description="Disordered" evidence="2">
    <location>
        <begin position="117"/>
        <end position="258"/>
    </location>
</feature>
<reference evidence="6" key="1">
    <citation type="submission" date="2021-12" db="EMBL/GenBank/DDBJ databases">
        <authorList>
            <person name="King R."/>
        </authorList>
    </citation>
    <scope>NUCLEOTIDE SEQUENCE</scope>
</reference>
<dbReference type="InterPro" id="IPR000859">
    <property type="entry name" value="CUB_dom"/>
</dbReference>
<protein>
    <recommendedName>
        <fullName evidence="5">CUB domain-containing protein</fullName>
    </recommendedName>
</protein>
<feature type="compositionally biased region" description="Polar residues" evidence="2">
    <location>
        <begin position="481"/>
        <end position="503"/>
    </location>
</feature>
<evidence type="ECO:0000313" key="7">
    <source>
        <dbReference type="Proteomes" id="UP001154114"/>
    </source>
</evidence>
<feature type="region of interest" description="Disordered" evidence="2">
    <location>
        <begin position="45"/>
        <end position="79"/>
    </location>
</feature>
<dbReference type="CDD" id="cd00041">
    <property type="entry name" value="CUB"/>
    <property type="match status" value="1"/>
</dbReference>
<keyword evidence="3" id="KW-0472">Membrane</keyword>